<accession>A0A510UQY7</accession>
<evidence type="ECO:0000256" key="1">
    <source>
        <dbReference type="SAM" id="MobiDB-lite"/>
    </source>
</evidence>
<evidence type="ECO:0000313" key="2">
    <source>
        <dbReference type="EMBL" id="GEK17077.1"/>
    </source>
</evidence>
<comment type="caution">
    <text evidence="2">The sequence shown here is derived from an EMBL/GenBank/DDBJ whole genome shotgun (WGS) entry which is preliminary data.</text>
</comment>
<dbReference type="Proteomes" id="UP000321386">
    <property type="component" value="Unassembled WGS sequence"/>
</dbReference>
<feature type="region of interest" description="Disordered" evidence="1">
    <location>
        <begin position="1"/>
        <end position="45"/>
    </location>
</feature>
<keyword evidence="3" id="KW-1185">Reference proteome</keyword>
<name>A0A510UQY7_9CELL</name>
<protein>
    <recommendedName>
        <fullName evidence="4">RNA polymerase sigma factor 70 region 4 type 2 domain-containing protein</fullName>
    </recommendedName>
</protein>
<organism evidence="2 3">
    <name type="scientific">Cellulomonas persica</name>
    <dbReference type="NCBI Taxonomy" id="76861"/>
    <lineage>
        <taxon>Bacteria</taxon>
        <taxon>Bacillati</taxon>
        <taxon>Actinomycetota</taxon>
        <taxon>Actinomycetes</taxon>
        <taxon>Micrococcales</taxon>
        <taxon>Cellulomonadaceae</taxon>
        <taxon>Cellulomonas</taxon>
    </lineage>
</organism>
<sequence>MKNAKTTTRKAPRALGESSAARSADTGRLVRQRTATNTRARHADTDDDAARLAMLEGFDPAKATVRDRSAVAHIEAAVRAKRAAEQDIENAVIAARANGVTWTEIGAALGITHQGAIKRYGHRRAVG</sequence>
<dbReference type="AlphaFoldDB" id="A0A510UQY7"/>
<dbReference type="OrthoDB" id="3579809at2"/>
<dbReference type="RefSeq" id="WP_146805354.1">
    <property type="nucleotide sequence ID" value="NZ_BJUA01000003.1"/>
</dbReference>
<gene>
    <name evidence="2" type="ORF">CPE01_08100</name>
</gene>
<reference evidence="2 3" key="1">
    <citation type="submission" date="2019-07" db="EMBL/GenBank/DDBJ databases">
        <title>Whole genome shotgun sequence of Cellulomonas persica NBRC 101101.</title>
        <authorList>
            <person name="Hosoyama A."/>
            <person name="Uohara A."/>
            <person name="Ohji S."/>
            <person name="Ichikawa N."/>
        </authorList>
    </citation>
    <scope>NUCLEOTIDE SEQUENCE [LARGE SCALE GENOMIC DNA]</scope>
    <source>
        <strain evidence="2 3">NBRC 101101</strain>
    </source>
</reference>
<evidence type="ECO:0008006" key="4">
    <source>
        <dbReference type="Google" id="ProtNLM"/>
    </source>
</evidence>
<dbReference type="EMBL" id="BJUA01000003">
    <property type="protein sequence ID" value="GEK17077.1"/>
    <property type="molecule type" value="Genomic_DNA"/>
</dbReference>
<proteinExistence type="predicted"/>
<evidence type="ECO:0000313" key="3">
    <source>
        <dbReference type="Proteomes" id="UP000321386"/>
    </source>
</evidence>